<organism evidence="5 6">
    <name type="scientific">Achromobacter spanius</name>
    <dbReference type="NCBI Taxonomy" id="217203"/>
    <lineage>
        <taxon>Bacteria</taxon>
        <taxon>Pseudomonadati</taxon>
        <taxon>Pseudomonadota</taxon>
        <taxon>Betaproteobacteria</taxon>
        <taxon>Burkholderiales</taxon>
        <taxon>Alcaligenaceae</taxon>
        <taxon>Achromobacter</taxon>
    </lineage>
</organism>
<feature type="compositionally biased region" description="Polar residues" evidence="3">
    <location>
        <begin position="132"/>
        <end position="143"/>
    </location>
</feature>
<name>A0AA42LSV7_9BURK</name>
<dbReference type="SUPFAM" id="SSF53474">
    <property type="entry name" value="alpha/beta-Hydrolases"/>
    <property type="match status" value="1"/>
</dbReference>
<dbReference type="InterPro" id="IPR052558">
    <property type="entry name" value="Siderophore_Hydrolase_D"/>
</dbReference>
<dbReference type="Proteomes" id="UP001161094">
    <property type="component" value="Unassembled WGS sequence"/>
</dbReference>
<dbReference type="AlphaFoldDB" id="A0AA42LSV7"/>
<dbReference type="RefSeq" id="WP_279996770.1">
    <property type="nucleotide sequence ID" value="NZ_JAOCDZ010000020.1"/>
</dbReference>
<accession>A0AA42LSV7</accession>
<dbReference type="Gene3D" id="3.40.50.1820">
    <property type="entry name" value="alpha/beta hydrolase"/>
    <property type="match status" value="1"/>
</dbReference>
<evidence type="ECO:0000256" key="3">
    <source>
        <dbReference type="SAM" id="MobiDB-lite"/>
    </source>
</evidence>
<dbReference type="PANTHER" id="PTHR40841">
    <property type="entry name" value="SIDEROPHORE TRIACETYLFUSARININE C ESTERASE"/>
    <property type="match status" value="1"/>
</dbReference>
<keyword evidence="4" id="KW-0732">Signal</keyword>
<feature type="signal peptide" evidence="4">
    <location>
        <begin position="1"/>
        <end position="26"/>
    </location>
</feature>
<dbReference type="Pfam" id="PF00756">
    <property type="entry name" value="Esterase"/>
    <property type="match status" value="1"/>
</dbReference>
<evidence type="ECO:0000256" key="4">
    <source>
        <dbReference type="SAM" id="SignalP"/>
    </source>
</evidence>
<feature type="chain" id="PRO_5041249095" evidence="4">
    <location>
        <begin position="27"/>
        <end position="308"/>
    </location>
</feature>
<evidence type="ECO:0000313" key="5">
    <source>
        <dbReference type="EMBL" id="MDH0738933.1"/>
    </source>
</evidence>
<dbReference type="EMBL" id="JAOCDZ010000020">
    <property type="protein sequence ID" value="MDH0738933.1"/>
    <property type="molecule type" value="Genomic_DNA"/>
</dbReference>
<keyword evidence="2 5" id="KW-0378">Hydrolase</keyword>
<reference evidence="5" key="1">
    <citation type="submission" date="2022-09" db="EMBL/GenBank/DDBJ databases">
        <title>Intensive care unit water sources are persistently colonized with multi-drug resistant bacteria and are the site of extensive horizontal gene transfer of antibiotic resistance genes.</title>
        <authorList>
            <person name="Diorio-Toth L."/>
        </authorList>
    </citation>
    <scope>NUCLEOTIDE SEQUENCE</scope>
    <source>
        <strain evidence="5">GD03843</strain>
    </source>
</reference>
<dbReference type="GO" id="GO:0016788">
    <property type="term" value="F:hydrolase activity, acting on ester bonds"/>
    <property type="evidence" value="ECO:0007669"/>
    <property type="project" value="TreeGrafter"/>
</dbReference>
<evidence type="ECO:0000256" key="1">
    <source>
        <dbReference type="ARBA" id="ARBA00005622"/>
    </source>
</evidence>
<evidence type="ECO:0000313" key="6">
    <source>
        <dbReference type="Proteomes" id="UP001161094"/>
    </source>
</evidence>
<sequence length="308" mass="34348">MQRHYLSALLLALIASFGVTSRPAHAQPTSTVKVQPGEGRPYEIADSEVWDVPDPVSGRGYQVFVALPPSYAKQPQRRYPVLYVTDADYAFPIIRQLGRRLNVEGPKIEEFILVGLSYAKGEDGGVSRQRDYTPTPNGPSTAPANAVHGQSRAYQDYLRDQVKPFISARYRADPARALFLGHSYGALLGTQILFTEPGLFSGYILGSPSLWYDKRVALTFEARYAKQNQDLKANVFMYVGAFEALRKGDRRYNQTVDMVADNRALESALQSRKYPGLKLKSAVLNDEDHLSVAPRGFTQGLKYLLPVR</sequence>
<proteinExistence type="inferred from homology"/>
<dbReference type="InterPro" id="IPR000801">
    <property type="entry name" value="Esterase-like"/>
</dbReference>
<evidence type="ECO:0000256" key="2">
    <source>
        <dbReference type="ARBA" id="ARBA00022801"/>
    </source>
</evidence>
<protein>
    <submittedName>
        <fullName evidence="5">Alpha/beta hydrolase-fold protein</fullName>
    </submittedName>
</protein>
<feature type="region of interest" description="Disordered" evidence="3">
    <location>
        <begin position="124"/>
        <end position="146"/>
    </location>
</feature>
<gene>
    <name evidence="5" type="ORF">N5D93_24175</name>
</gene>
<dbReference type="PANTHER" id="PTHR40841:SF2">
    <property type="entry name" value="SIDEROPHORE-DEGRADING ESTERASE (EUROFUNG)"/>
    <property type="match status" value="1"/>
</dbReference>
<comment type="similarity">
    <text evidence="1">Belongs to the esterase D family.</text>
</comment>
<comment type="caution">
    <text evidence="5">The sequence shown here is derived from an EMBL/GenBank/DDBJ whole genome shotgun (WGS) entry which is preliminary data.</text>
</comment>
<dbReference type="InterPro" id="IPR029058">
    <property type="entry name" value="AB_hydrolase_fold"/>
</dbReference>